<evidence type="ECO:0000313" key="1">
    <source>
        <dbReference type="EMBL" id="GFH11233.1"/>
    </source>
</evidence>
<reference evidence="1 2" key="1">
    <citation type="submission" date="2020-02" db="EMBL/GenBank/DDBJ databases">
        <title>Draft genome sequence of Haematococcus lacustris strain NIES-144.</title>
        <authorList>
            <person name="Morimoto D."/>
            <person name="Nakagawa S."/>
            <person name="Yoshida T."/>
            <person name="Sawayama S."/>
        </authorList>
    </citation>
    <scope>NUCLEOTIDE SEQUENCE [LARGE SCALE GENOMIC DNA]</scope>
    <source>
        <strain evidence="1 2">NIES-144</strain>
    </source>
</reference>
<sequence>PTAGQGLESGGGSWLDPRTVAEAAQLVEAARLALGPQYREDGPPLGFLFDAAPGSSSNVVKPEGEDTARLGIVNIRGPAVVPGPAVIGHLGGYGHHTLLVPQQCRVQGAGLDGRGAAACGRPCRAGAAP</sequence>
<proteinExistence type="predicted"/>
<feature type="non-terminal residue" evidence="1">
    <location>
        <position position="1"/>
    </location>
</feature>
<feature type="non-terminal residue" evidence="1">
    <location>
        <position position="129"/>
    </location>
</feature>
<keyword evidence="2" id="KW-1185">Reference proteome</keyword>
<protein>
    <submittedName>
        <fullName evidence="1">Uncharacterized protein</fullName>
    </submittedName>
</protein>
<dbReference type="Proteomes" id="UP000485058">
    <property type="component" value="Unassembled WGS sequence"/>
</dbReference>
<comment type="caution">
    <text evidence="1">The sequence shown here is derived from an EMBL/GenBank/DDBJ whole genome shotgun (WGS) entry which is preliminary data.</text>
</comment>
<organism evidence="1 2">
    <name type="scientific">Haematococcus lacustris</name>
    <name type="common">Green alga</name>
    <name type="synonym">Haematococcus pluvialis</name>
    <dbReference type="NCBI Taxonomy" id="44745"/>
    <lineage>
        <taxon>Eukaryota</taxon>
        <taxon>Viridiplantae</taxon>
        <taxon>Chlorophyta</taxon>
        <taxon>core chlorophytes</taxon>
        <taxon>Chlorophyceae</taxon>
        <taxon>CS clade</taxon>
        <taxon>Chlamydomonadales</taxon>
        <taxon>Haematococcaceae</taxon>
        <taxon>Haematococcus</taxon>
    </lineage>
</organism>
<gene>
    <name evidence="1" type="ORF">HaLaN_06702</name>
</gene>
<evidence type="ECO:0000313" key="2">
    <source>
        <dbReference type="Proteomes" id="UP000485058"/>
    </source>
</evidence>
<dbReference type="EMBL" id="BLLF01000385">
    <property type="protein sequence ID" value="GFH11233.1"/>
    <property type="molecule type" value="Genomic_DNA"/>
</dbReference>
<name>A0A699YM96_HAELA</name>
<dbReference type="AlphaFoldDB" id="A0A699YM96"/>
<accession>A0A699YM96</accession>